<keyword evidence="1" id="KW-0472">Membrane</keyword>
<accession>A0ABT1F7R6</accession>
<dbReference type="RefSeq" id="WP_253565171.1">
    <property type="nucleotide sequence ID" value="NZ_JAMZEK010000001.1"/>
</dbReference>
<comment type="caution">
    <text evidence="2">The sequence shown here is derived from an EMBL/GenBank/DDBJ whole genome shotgun (WGS) entry which is preliminary data.</text>
</comment>
<feature type="transmembrane region" description="Helical" evidence="1">
    <location>
        <begin position="48"/>
        <end position="70"/>
    </location>
</feature>
<keyword evidence="1" id="KW-1133">Transmembrane helix</keyword>
<keyword evidence="3" id="KW-1185">Reference proteome</keyword>
<evidence type="ECO:0008006" key="4">
    <source>
        <dbReference type="Google" id="ProtNLM"/>
    </source>
</evidence>
<sequence length="184" mass="19777">MKTSVYTVLCTAIRLGAVLLSVHALEDVAAVVAASDGNTHRLLGSLLFAGLYLVVGAVLWLWPGMLAWWASSRSNGQVLEMPIGADELQRVALSVLGVWQVVQGVSGLLSHGVVMVFLHDRMTDYSTGHLPPAEWRWMVFYVLQAMAGAAVALGAAGLVNLFHRLRRFPEASPAATEIDADAVR</sequence>
<gene>
    <name evidence="2" type="ORF">NC595_04930</name>
</gene>
<name>A0ABT1F7R6_9GAMM</name>
<dbReference type="Proteomes" id="UP001204615">
    <property type="component" value="Unassembled WGS sequence"/>
</dbReference>
<protein>
    <recommendedName>
        <fullName evidence="4">TRAP-type C4-dicarboxylate transport system permease small subunit</fullName>
    </recommendedName>
</protein>
<evidence type="ECO:0000313" key="2">
    <source>
        <dbReference type="EMBL" id="MCP1373399.1"/>
    </source>
</evidence>
<evidence type="ECO:0000256" key="1">
    <source>
        <dbReference type="SAM" id="Phobius"/>
    </source>
</evidence>
<evidence type="ECO:0000313" key="3">
    <source>
        <dbReference type="Proteomes" id="UP001204615"/>
    </source>
</evidence>
<reference evidence="2 3" key="1">
    <citation type="submission" date="2022-06" db="EMBL/GenBank/DDBJ databases">
        <title>Dyella sp. Sa strain:Sa Genome sequencing.</title>
        <authorList>
            <person name="Park S."/>
        </authorList>
    </citation>
    <scope>NUCLEOTIDE SEQUENCE [LARGE SCALE GENOMIC DNA]</scope>
    <source>
        <strain evidence="2 3">Sa</strain>
    </source>
</reference>
<keyword evidence="1" id="KW-0812">Transmembrane</keyword>
<feature type="transmembrane region" description="Helical" evidence="1">
    <location>
        <begin position="91"/>
        <end position="118"/>
    </location>
</feature>
<dbReference type="EMBL" id="JAMZEK010000001">
    <property type="protein sequence ID" value="MCP1373399.1"/>
    <property type="molecule type" value="Genomic_DNA"/>
</dbReference>
<organism evidence="2 3">
    <name type="scientific">Dyella lutea</name>
    <dbReference type="NCBI Taxonomy" id="2950441"/>
    <lineage>
        <taxon>Bacteria</taxon>
        <taxon>Pseudomonadati</taxon>
        <taxon>Pseudomonadota</taxon>
        <taxon>Gammaproteobacteria</taxon>
        <taxon>Lysobacterales</taxon>
        <taxon>Rhodanobacteraceae</taxon>
        <taxon>Dyella</taxon>
    </lineage>
</organism>
<proteinExistence type="predicted"/>
<feature type="transmembrane region" description="Helical" evidence="1">
    <location>
        <begin position="138"/>
        <end position="162"/>
    </location>
</feature>